<reference evidence="3 4" key="1">
    <citation type="submission" date="2023-08" db="EMBL/GenBank/DDBJ databases">
        <title>Black Yeasts Isolated from many extreme environments.</title>
        <authorList>
            <person name="Coleine C."/>
            <person name="Stajich J.E."/>
            <person name="Selbmann L."/>
        </authorList>
    </citation>
    <scope>NUCLEOTIDE SEQUENCE [LARGE SCALE GENOMIC DNA]</scope>
    <source>
        <strain evidence="3 4">CCFEE 5885</strain>
    </source>
</reference>
<evidence type="ECO:0000259" key="2">
    <source>
        <dbReference type="PROSITE" id="PS51767"/>
    </source>
</evidence>
<gene>
    <name evidence="3" type="ORF">LTR24_001308</name>
</gene>
<sequence length="462" mass="51040">MLTAMIFLPWCYLAYHTFAENTGVHLPLYRRGGRLARHELANVTALSRILCRVEDRYARTYTDVDGNRVVRRWHDGPDSADDFMLDGAGRDGSWYTKLQVGQPPQTLEVDIDMLSPEFYTIMTQSDQGSKYDTFFSTTHVCKPPKYTHQTLNPSGTILGLSPPGTSNSLSRLDAPSFLRQLLNQEMIEHNIFSLTLLDSQTGILSLGSTIASTIEETKTRAQLGLKYLDSLHIPSEIAKMEEEIRGAMAFAIPPGSTHEHHFKWTDVGNGAVSGWHMTLMSGVWVDGVKVLRNQPVLLDINCPFILAPVGIIQTIYDSIPGARSLSSVVGHAQEANTEDTRPFYTFPCLNEIDIAFEIAGWRFPLARSPPTGDDLVHGPAGGRFGLGRVNMSPGGNVSSDGVSTGYCVGVIVETMMGVRKEWRRASMRDVWVLGEPFFRGLGVTVDLGDEKGRASKIGLRVY</sequence>
<dbReference type="SUPFAM" id="SSF50630">
    <property type="entry name" value="Acid proteases"/>
    <property type="match status" value="1"/>
</dbReference>
<accession>A0ABR0KLM0</accession>
<feature type="signal peptide" evidence="1">
    <location>
        <begin position="1"/>
        <end position="19"/>
    </location>
</feature>
<evidence type="ECO:0000313" key="4">
    <source>
        <dbReference type="Proteomes" id="UP001345013"/>
    </source>
</evidence>
<feature type="domain" description="Peptidase A1" evidence="2">
    <location>
        <begin position="94"/>
        <end position="460"/>
    </location>
</feature>
<comment type="caution">
    <text evidence="3">The sequence shown here is derived from an EMBL/GenBank/DDBJ whole genome shotgun (WGS) entry which is preliminary data.</text>
</comment>
<dbReference type="PROSITE" id="PS51767">
    <property type="entry name" value="PEPTIDASE_A1"/>
    <property type="match status" value="1"/>
</dbReference>
<protein>
    <recommendedName>
        <fullName evidence="2">Peptidase A1 domain-containing protein</fullName>
    </recommendedName>
</protein>
<name>A0ABR0KLM0_9EURO</name>
<evidence type="ECO:0000256" key="1">
    <source>
        <dbReference type="SAM" id="SignalP"/>
    </source>
</evidence>
<dbReference type="InterPro" id="IPR021109">
    <property type="entry name" value="Peptidase_aspartic_dom_sf"/>
</dbReference>
<evidence type="ECO:0000313" key="3">
    <source>
        <dbReference type="EMBL" id="KAK5099649.1"/>
    </source>
</evidence>
<feature type="chain" id="PRO_5047048266" description="Peptidase A1 domain-containing protein" evidence="1">
    <location>
        <begin position="20"/>
        <end position="462"/>
    </location>
</feature>
<proteinExistence type="predicted"/>
<organism evidence="3 4">
    <name type="scientific">Lithohypha guttulata</name>
    <dbReference type="NCBI Taxonomy" id="1690604"/>
    <lineage>
        <taxon>Eukaryota</taxon>
        <taxon>Fungi</taxon>
        <taxon>Dikarya</taxon>
        <taxon>Ascomycota</taxon>
        <taxon>Pezizomycotina</taxon>
        <taxon>Eurotiomycetes</taxon>
        <taxon>Chaetothyriomycetidae</taxon>
        <taxon>Chaetothyriales</taxon>
        <taxon>Trichomeriaceae</taxon>
        <taxon>Lithohypha</taxon>
    </lineage>
</organism>
<keyword evidence="4" id="KW-1185">Reference proteome</keyword>
<keyword evidence="1" id="KW-0732">Signal</keyword>
<dbReference type="Gene3D" id="2.40.70.10">
    <property type="entry name" value="Acid Proteases"/>
    <property type="match status" value="1"/>
</dbReference>
<dbReference type="Proteomes" id="UP001345013">
    <property type="component" value="Unassembled WGS sequence"/>
</dbReference>
<dbReference type="InterPro" id="IPR033121">
    <property type="entry name" value="PEPTIDASE_A1"/>
</dbReference>
<dbReference type="EMBL" id="JAVRRG010000009">
    <property type="protein sequence ID" value="KAK5099649.1"/>
    <property type="molecule type" value="Genomic_DNA"/>
</dbReference>